<gene>
    <name evidence="1" type="ORF">THAOC_22436</name>
</gene>
<comment type="caution">
    <text evidence="1">The sequence shown here is derived from an EMBL/GenBank/DDBJ whole genome shotgun (WGS) entry which is preliminary data.</text>
</comment>
<accession>K0S9A9</accession>
<evidence type="ECO:0000313" key="2">
    <source>
        <dbReference type="Proteomes" id="UP000266841"/>
    </source>
</evidence>
<evidence type="ECO:0000313" key="1">
    <source>
        <dbReference type="EMBL" id="EJK57511.1"/>
    </source>
</evidence>
<organism evidence="1 2">
    <name type="scientific">Thalassiosira oceanica</name>
    <name type="common">Marine diatom</name>
    <dbReference type="NCBI Taxonomy" id="159749"/>
    <lineage>
        <taxon>Eukaryota</taxon>
        <taxon>Sar</taxon>
        <taxon>Stramenopiles</taxon>
        <taxon>Ochrophyta</taxon>
        <taxon>Bacillariophyta</taxon>
        <taxon>Coscinodiscophyceae</taxon>
        <taxon>Thalassiosirophycidae</taxon>
        <taxon>Thalassiosirales</taxon>
        <taxon>Thalassiosiraceae</taxon>
        <taxon>Thalassiosira</taxon>
    </lineage>
</organism>
<dbReference type="Proteomes" id="UP000266841">
    <property type="component" value="Unassembled WGS sequence"/>
</dbReference>
<sequence length="83" mass="9069">MVHNARGVITTPTLRYAAAAAAKHPSTPGQEASRENLLTLLLISTHETSTWTNHDRANFGIHHQICLGRQQAYRLVAADGLEP</sequence>
<dbReference type="AlphaFoldDB" id="K0S9A9"/>
<proteinExistence type="predicted"/>
<feature type="non-terminal residue" evidence="1">
    <location>
        <position position="83"/>
    </location>
</feature>
<protein>
    <submittedName>
        <fullName evidence="1">Uncharacterized protein</fullName>
    </submittedName>
</protein>
<dbReference type="EMBL" id="AGNL01027977">
    <property type="protein sequence ID" value="EJK57511.1"/>
    <property type="molecule type" value="Genomic_DNA"/>
</dbReference>
<keyword evidence="2" id="KW-1185">Reference proteome</keyword>
<name>K0S9A9_THAOC</name>
<reference evidence="1 2" key="1">
    <citation type="journal article" date="2012" name="Genome Biol.">
        <title>Genome and low-iron response of an oceanic diatom adapted to chronic iron limitation.</title>
        <authorList>
            <person name="Lommer M."/>
            <person name="Specht M."/>
            <person name="Roy A.S."/>
            <person name="Kraemer L."/>
            <person name="Andreson R."/>
            <person name="Gutowska M.A."/>
            <person name="Wolf J."/>
            <person name="Bergner S.V."/>
            <person name="Schilhabel M.B."/>
            <person name="Klostermeier U.C."/>
            <person name="Beiko R.G."/>
            <person name="Rosenstiel P."/>
            <person name="Hippler M."/>
            <person name="Laroche J."/>
        </authorList>
    </citation>
    <scope>NUCLEOTIDE SEQUENCE [LARGE SCALE GENOMIC DNA]</scope>
    <source>
        <strain evidence="1 2">CCMP1005</strain>
    </source>
</reference>